<name>A0A9X0CK16_9CNID</name>
<dbReference type="OrthoDB" id="161814at2759"/>
<dbReference type="PANTHER" id="PTHR12483">
    <property type="entry name" value="SOLUTE CARRIER FAMILY 31 COPPER TRANSPORTERS"/>
    <property type="match status" value="1"/>
</dbReference>
<comment type="caution">
    <text evidence="6">The sequence shown here is derived from an EMBL/GenBank/DDBJ whole genome shotgun (WGS) entry which is preliminary data.</text>
</comment>
<evidence type="ECO:0000256" key="1">
    <source>
        <dbReference type="ARBA" id="ARBA00022692"/>
    </source>
</evidence>
<dbReference type="EMBL" id="MU827310">
    <property type="protein sequence ID" value="KAJ7360293.1"/>
    <property type="molecule type" value="Genomic_DNA"/>
</dbReference>
<dbReference type="AlphaFoldDB" id="A0A9X0CK16"/>
<dbReference type="PANTHER" id="PTHR12483:SF115">
    <property type="entry name" value="COPPER TRANSPORT PROTEIN"/>
    <property type="match status" value="1"/>
</dbReference>
<feature type="compositionally biased region" description="Basic and acidic residues" evidence="5">
    <location>
        <begin position="124"/>
        <end position="137"/>
    </location>
</feature>
<feature type="transmembrane region" description="Helical" evidence="4">
    <location>
        <begin position="94"/>
        <end position="113"/>
    </location>
</feature>
<organism evidence="6 7">
    <name type="scientific">Desmophyllum pertusum</name>
    <dbReference type="NCBI Taxonomy" id="174260"/>
    <lineage>
        <taxon>Eukaryota</taxon>
        <taxon>Metazoa</taxon>
        <taxon>Cnidaria</taxon>
        <taxon>Anthozoa</taxon>
        <taxon>Hexacorallia</taxon>
        <taxon>Scleractinia</taxon>
        <taxon>Caryophylliina</taxon>
        <taxon>Caryophylliidae</taxon>
        <taxon>Desmophyllum</taxon>
    </lineage>
</organism>
<evidence type="ECO:0000256" key="2">
    <source>
        <dbReference type="ARBA" id="ARBA00022989"/>
    </source>
</evidence>
<dbReference type="InterPro" id="IPR007274">
    <property type="entry name" value="Cop_transporter"/>
</dbReference>
<comment type="subcellular location">
    <subcellularLocation>
        <location evidence="4">Membrane</location>
        <topology evidence="4">Multi-pass membrane protein</topology>
    </subcellularLocation>
</comment>
<keyword evidence="4" id="KW-0186">Copper</keyword>
<evidence type="ECO:0000256" key="5">
    <source>
        <dbReference type="SAM" id="MobiDB-lite"/>
    </source>
</evidence>
<feature type="region of interest" description="Disordered" evidence="5">
    <location>
        <begin position="124"/>
        <end position="152"/>
    </location>
</feature>
<keyword evidence="4" id="KW-0813">Transport</keyword>
<accession>A0A9X0CK16</accession>
<sequence length="152" mass="17698">MTLSFVEELQVLIRQWKVTSIYGLSGSLIAVFSLAVLYEFMSSYHSYLDLPAGKKYVTREPSRRKRIQDHLLRTVSYLLSTIAGYLLMLVISTWHVWLIVSIVTGSGFGYFLSNPLYTWYRSKESGDDQRNNNDYRNRTKRTLGQRERKSPS</sequence>
<keyword evidence="4" id="KW-0187">Copper transport</keyword>
<keyword evidence="4" id="KW-0406">Ion transport</keyword>
<dbReference type="Pfam" id="PF04145">
    <property type="entry name" value="Ctr"/>
    <property type="match status" value="1"/>
</dbReference>
<dbReference type="GO" id="GO:0005375">
    <property type="term" value="F:copper ion transmembrane transporter activity"/>
    <property type="evidence" value="ECO:0007669"/>
    <property type="project" value="UniProtKB-UniRule"/>
</dbReference>
<evidence type="ECO:0000256" key="4">
    <source>
        <dbReference type="RuleBase" id="RU367022"/>
    </source>
</evidence>
<feature type="transmembrane region" description="Helical" evidence="4">
    <location>
        <begin position="20"/>
        <end position="38"/>
    </location>
</feature>
<keyword evidence="1 4" id="KW-0812">Transmembrane</keyword>
<dbReference type="GO" id="GO:0016020">
    <property type="term" value="C:membrane"/>
    <property type="evidence" value="ECO:0007669"/>
    <property type="project" value="UniProtKB-SubCell"/>
</dbReference>
<reference evidence="6" key="1">
    <citation type="submission" date="2023-01" db="EMBL/GenBank/DDBJ databases">
        <title>Genome assembly of the deep-sea coral Lophelia pertusa.</title>
        <authorList>
            <person name="Herrera S."/>
            <person name="Cordes E."/>
        </authorList>
    </citation>
    <scope>NUCLEOTIDE SEQUENCE</scope>
    <source>
        <strain evidence="6">USNM1676648</strain>
        <tissue evidence="6">Polyp</tissue>
    </source>
</reference>
<comment type="similarity">
    <text evidence="4">Belongs to the copper transporter (Ctr) (TC 1.A.56) family. SLC31A subfamily.</text>
</comment>
<evidence type="ECO:0000313" key="7">
    <source>
        <dbReference type="Proteomes" id="UP001163046"/>
    </source>
</evidence>
<evidence type="ECO:0000313" key="6">
    <source>
        <dbReference type="EMBL" id="KAJ7360293.1"/>
    </source>
</evidence>
<gene>
    <name evidence="6" type="ORF">OS493_016923</name>
</gene>
<keyword evidence="7" id="KW-1185">Reference proteome</keyword>
<dbReference type="Proteomes" id="UP001163046">
    <property type="component" value="Unassembled WGS sequence"/>
</dbReference>
<keyword evidence="2 4" id="KW-1133">Transmembrane helix</keyword>
<keyword evidence="3 4" id="KW-0472">Membrane</keyword>
<proteinExistence type="inferred from homology"/>
<evidence type="ECO:0000256" key="3">
    <source>
        <dbReference type="ARBA" id="ARBA00023136"/>
    </source>
</evidence>
<protein>
    <recommendedName>
        <fullName evidence="4">Copper transport protein</fullName>
    </recommendedName>
</protein>